<reference evidence="2 3" key="1">
    <citation type="submission" date="2013-07" db="EMBL/GenBank/DDBJ databases">
        <title>Comparative Genomic and Metabolomic Analysis of Twelve Strains of Pseudoalteromonas luteoviolacea.</title>
        <authorList>
            <person name="Vynne N.G."/>
            <person name="Mansson M."/>
            <person name="Gram L."/>
        </authorList>
    </citation>
    <scope>NUCLEOTIDE SEQUENCE [LARGE SCALE GENOMIC DNA]</scope>
    <source>
        <strain evidence="2 3">S4060-1</strain>
    </source>
</reference>
<protein>
    <recommendedName>
        <fullName evidence="4">DUF4292 domain-containing protein</fullName>
    </recommendedName>
</protein>
<organism evidence="2 3">
    <name type="scientific">Pseudoalteromonas luteoviolacea S4060-1</name>
    <dbReference type="NCBI Taxonomy" id="1365257"/>
    <lineage>
        <taxon>Bacteria</taxon>
        <taxon>Pseudomonadati</taxon>
        <taxon>Pseudomonadota</taxon>
        <taxon>Gammaproteobacteria</taxon>
        <taxon>Alteromonadales</taxon>
        <taxon>Pseudoalteromonadaceae</taxon>
        <taxon>Pseudoalteromonas</taxon>
    </lineage>
</organism>
<dbReference type="EMBL" id="AUXX01000003">
    <property type="protein sequence ID" value="KZN69890.1"/>
    <property type="molecule type" value="Genomic_DNA"/>
</dbReference>
<dbReference type="AlphaFoldDB" id="A0A167PB71"/>
<feature type="signal peptide" evidence="1">
    <location>
        <begin position="1"/>
        <end position="24"/>
    </location>
</feature>
<dbReference type="Proteomes" id="UP000076661">
    <property type="component" value="Unassembled WGS sequence"/>
</dbReference>
<gene>
    <name evidence="2" type="ORF">N478_10360</name>
</gene>
<comment type="caution">
    <text evidence="2">The sequence shown here is derived from an EMBL/GenBank/DDBJ whole genome shotgun (WGS) entry which is preliminary data.</text>
</comment>
<evidence type="ECO:0008006" key="4">
    <source>
        <dbReference type="Google" id="ProtNLM"/>
    </source>
</evidence>
<evidence type="ECO:0000313" key="3">
    <source>
        <dbReference type="Proteomes" id="UP000076661"/>
    </source>
</evidence>
<accession>A0A167PB71</accession>
<evidence type="ECO:0000313" key="2">
    <source>
        <dbReference type="EMBL" id="KZN69890.1"/>
    </source>
</evidence>
<evidence type="ECO:0000256" key="1">
    <source>
        <dbReference type="SAM" id="SignalP"/>
    </source>
</evidence>
<keyword evidence="1" id="KW-0732">Signal</keyword>
<feature type="chain" id="PRO_5007891072" description="DUF4292 domain-containing protein" evidence="1">
    <location>
        <begin position="25"/>
        <end position="230"/>
    </location>
</feature>
<dbReference type="PROSITE" id="PS51257">
    <property type="entry name" value="PROKAR_LIPOPROTEIN"/>
    <property type="match status" value="1"/>
</dbReference>
<dbReference type="PATRIC" id="fig|1365257.3.peg.454"/>
<sequence length="230" mass="25691">MGYKLFSIITLATTLIACGSGSSAPDLPVPPKVVTNFITNGFDVQLYQRKKSTSLNADNFLRGEVYSVESPLTYRDVIIALDTQTESIQVTAYNATFQLFSLIKKAYALSPAPPETEEAIKSITITSAFDFNDEYPSGSSLNEFFLVINASIGNQFYTYNNDVRTYFNVNKFIEVNSKNDMAHVGFALDFVLNKEPHLTNNITFYIKIELDNGEIFSMETPEVTYKPTGQ</sequence>
<dbReference type="RefSeq" id="WP_063379804.1">
    <property type="nucleotide sequence ID" value="NZ_AUXX01000003.1"/>
</dbReference>
<name>A0A167PB71_9GAMM</name>
<proteinExistence type="predicted"/>